<dbReference type="EC" id="2.1.1.-" evidence="11"/>
<evidence type="ECO:0000256" key="2">
    <source>
        <dbReference type="ARBA" id="ARBA00022603"/>
    </source>
</evidence>
<evidence type="ECO:0000256" key="8">
    <source>
        <dbReference type="ARBA" id="ARBA00049478"/>
    </source>
</evidence>
<dbReference type="Pfam" id="PF00398">
    <property type="entry name" value="RrnaAD"/>
    <property type="match status" value="1"/>
</dbReference>
<sequence length="308" mass="34967">MPKLKAEKKSRKHTESQPYQQGLRFQTEHGQHILKNPLIITSLVEKTGLRSTDTVLEIGPGTGNLTVKLLEATKKVIACELDPRMVAELQKRVQGTPQASKLSVMVGDVLKTDLPFFDVCVANLPYQISSPFVFKLLLHRPFFRCAVLMFQREFAQRLIAKPGDKLYCRLSINTQLLARVDHLMKVGKNNFRPPPKVESSVVRIEPKNPPPPINFKEWDGLVRIAFVRKNKTLGACFSSKPVTEMLEKNYKIHCSLNHVMLDADFNIKEKINQILVDGGYDKMRARTMDIDDFLGLLNVFNSQGIHFA</sequence>
<dbReference type="OrthoDB" id="74991at2759"/>
<dbReference type="NCBIfam" id="TIGR00755">
    <property type="entry name" value="ksgA"/>
    <property type="match status" value="1"/>
</dbReference>
<dbReference type="InParanoid" id="A0A6P8IIT3"/>
<evidence type="ECO:0000256" key="7">
    <source>
        <dbReference type="ARBA" id="ARBA00046134"/>
    </source>
</evidence>
<reference evidence="15" key="1">
    <citation type="submission" date="2025-08" db="UniProtKB">
        <authorList>
            <consortium name="RefSeq"/>
        </authorList>
    </citation>
    <scope>IDENTIFICATION</scope>
    <source>
        <tissue evidence="15">Tentacle</tissue>
    </source>
</reference>
<keyword evidence="5 10" id="KW-0694">RNA-binding</keyword>
<dbReference type="AlphaFoldDB" id="A0A6P8IIT3"/>
<evidence type="ECO:0000256" key="3">
    <source>
        <dbReference type="ARBA" id="ARBA00022679"/>
    </source>
</evidence>
<name>A0A6P8IIT3_ACTTE</name>
<dbReference type="RefSeq" id="XP_031566669.1">
    <property type="nucleotide sequence ID" value="XM_031710809.1"/>
</dbReference>
<feature type="binding site" evidence="10">
    <location>
        <position position="108"/>
    </location>
    <ligand>
        <name>S-adenosyl-L-methionine</name>
        <dbReference type="ChEBI" id="CHEBI:59789"/>
    </ligand>
</feature>
<dbReference type="PANTHER" id="PTHR11727:SF7">
    <property type="entry name" value="DIMETHYLADENOSINE TRANSFERASE-RELATED"/>
    <property type="match status" value="1"/>
</dbReference>
<dbReference type="InterPro" id="IPR020596">
    <property type="entry name" value="rRNA_Ade_Mease_Trfase_CS"/>
</dbReference>
<protein>
    <recommendedName>
        <fullName evidence="11">rRNA adenine N(6)-methyltransferase</fullName>
        <ecNumber evidence="11">2.1.1.-</ecNumber>
    </recommendedName>
</protein>
<keyword evidence="2 10" id="KW-0489">Methyltransferase</keyword>
<dbReference type="InterPro" id="IPR011530">
    <property type="entry name" value="rRNA_adenine_dimethylase"/>
</dbReference>
<evidence type="ECO:0000256" key="1">
    <source>
        <dbReference type="ARBA" id="ARBA00022552"/>
    </source>
</evidence>
<feature type="binding site" evidence="10">
    <location>
        <position position="34"/>
    </location>
    <ligand>
        <name>S-adenosyl-L-methionine</name>
        <dbReference type="ChEBI" id="CHEBI:59789"/>
    </ligand>
</feature>
<dbReference type="FunCoup" id="A0A6P8IIT3">
    <property type="interactions" value="1916"/>
</dbReference>
<dbReference type="SUPFAM" id="SSF53335">
    <property type="entry name" value="S-adenosyl-L-methionine-dependent methyltransferases"/>
    <property type="match status" value="1"/>
</dbReference>
<dbReference type="InterPro" id="IPR020598">
    <property type="entry name" value="rRNA_Ade_methylase_Trfase_N"/>
</dbReference>
<comment type="catalytic activity">
    <reaction evidence="8">
        <text>adenosine(1779)/adenosine(1780) in 18S rRNA + 4 S-adenosyl-L-methionine = N(6)-dimethyladenosine(1779)/N(6)-dimethyladenosine(1780) in 18S rRNA + 4 S-adenosyl-L-homocysteine + 4 H(+)</text>
        <dbReference type="Rhea" id="RHEA:42780"/>
        <dbReference type="Rhea" id="RHEA-COMP:10234"/>
        <dbReference type="Rhea" id="RHEA-COMP:10236"/>
        <dbReference type="ChEBI" id="CHEBI:15378"/>
        <dbReference type="ChEBI" id="CHEBI:57856"/>
        <dbReference type="ChEBI" id="CHEBI:59789"/>
        <dbReference type="ChEBI" id="CHEBI:74411"/>
        <dbReference type="ChEBI" id="CHEBI:74493"/>
        <dbReference type="EC" id="2.1.1.183"/>
    </reaction>
</comment>
<dbReference type="FunFam" id="3.40.50.150:FF:000007">
    <property type="entry name" value="rRNA adenine N(6)-methyltransferase"/>
    <property type="match status" value="1"/>
</dbReference>
<evidence type="ECO:0000256" key="11">
    <source>
        <dbReference type="RuleBase" id="RU362106"/>
    </source>
</evidence>
<feature type="binding site" evidence="10">
    <location>
        <position position="59"/>
    </location>
    <ligand>
        <name>S-adenosyl-L-methionine</name>
        <dbReference type="ChEBI" id="CHEBI:59789"/>
    </ligand>
</feature>
<accession>A0A6P8IIT3</accession>
<dbReference type="InterPro" id="IPR029063">
    <property type="entry name" value="SAM-dependent_MTases_sf"/>
</dbReference>
<dbReference type="GeneID" id="116301707"/>
<feature type="binding site" evidence="10">
    <location>
        <position position="80"/>
    </location>
    <ligand>
        <name>S-adenosyl-L-methionine</name>
        <dbReference type="ChEBI" id="CHEBI:59789"/>
    </ligand>
</feature>
<comment type="similarity">
    <text evidence="9 10 11">Belongs to the class I-like SAM-binding methyltransferase superfamily. rRNA adenine N(6)-methyltransferase family.</text>
</comment>
<evidence type="ECO:0000259" key="13">
    <source>
        <dbReference type="SMART" id="SM00650"/>
    </source>
</evidence>
<comment type="function">
    <text evidence="7">Specifically dimethylates two adjacent adenosines in the loop of a conserved hairpin near the 3'-end of 18S rRNA in the 40S particle. Involved in the pre-rRNA processing steps leading to small-subunit rRNA production independently of its RNA-modifying catalytic activity. Part of the small subunit (SSU) processome, first precursor of the small eukaryotic ribosomal subunit. During the assembly of the SSU processome in the nucleolus, many ribosome biogenesis factors, an RNA chaperone and ribosomal proteins associate with the nascent pre-rRNA and work in concert to generate RNA folding, modifications, rearrangements and cleavage as well as targeted degradation of pre-ribosomal RNA by the RNA exosome.</text>
</comment>
<gene>
    <name evidence="15" type="primary">LOC116301707</name>
</gene>
<keyword evidence="14" id="KW-1185">Reference proteome</keyword>
<dbReference type="GO" id="GO:0005730">
    <property type="term" value="C:nucleolus"/>
    <property type="evidence" value="ECO:0007669"/>
    <property type="project" value="TreeGrafter"/>
</dbReference>
<feature type="region of interest" description="Disordered" evidence="12">
    <location>
        <begin position="1"/>
        <end position="22"/>
    </location>
</feature>
<dbReference type="GO" id="GO:0003723">
    <property type="term" value="F:RNA binding"/>
    <property type="evidence" value="ECO:0007669"/>
    <property type="project" value="UniProtKB-UniRule"/>
</dbReference>
<dbReference type="PANTHER" id="PTHR11727">
    <property type="entry name" value="DIMETHYLADENOSINE TRANSFERASE"/>
    <property type="match status" value="1"/>
</dbReference>
<dbReference type="Gene3D" id="3.40.50.150">
    <property type="entry name" value="Vaccinia Virus protein VP39"/>
    <property type="match status" value="1"/>
</dbReference>
<evidence type="ECO:0000256" key="6">
    <source>
        <dbReference type="ARBA" id="ARBA00035020"/>
    </source>
</evidence>
<keyword evidence="4 10" id="KW-0949">S-adenosyl-L-methionine</keyword>
<evidence type="ECO:0000256" key="10">
    <source>
        <dbReference type="PROSITE-ProRule" id="PRU01026"/>
    </source>
</evidence>
<dbReference type="GO" id="GO:0052909">
    <property type="term" value="F:18S rRNA (adenine(1779)-N(6)/adenine(1780)-N(6))-dimethyltransferase activity"/>
    <property type="evidence" value="ECO:0007669"/>
    <property type="project" value="UniProtKB-EC"/>
</dbReference>
<organism evidence="14 15">
    <name type="scientific">Actinia tenebrosa</name>
    <name type="common">Australian red waratah sea anemone</name>
    <dbReference type="NCBI Taxonomy" id="6105"/>
    <lineage>
        <taxon>Eukaryota</taxon>
        <taxon>Metazoa</taxon>
        <taxon>Cnidaria</taxon>
        <taxon>Anthozoa</taxon>
        <taxon>Hexacorallia</taxon>
        <taxon>Actiniaria</taxon>
        <taxon>Actiniidae</taxon>
        <taxon>Actinia</taxon>
    </lineage>
</organism>
<evidence type="ECO:0000256" key="9">
    <source>
        <dbReference type="ARBA" id="ARBA00061109"/>
    </source>
</evidence>
<evidence type="ECO:0000256" key="12">
    <source>
        <dbReference type="SAM" id="MobiDB-lite"/>
    </source>
</evidence>
<dbReference type="CDD" id="cd02440">
    <property type="entry name" value="AdoMet_MTases"/>
    <property type="match status" value="1"/>
</dbReference>
<keyword evidence="3 10" id="KW-0808">Transferase</keyword>
<dbReference type="KEGG" id="aten:116301707"/>
<feature type="binding site" evidence="10">
    <location>
        <position position="32"/>
    </location>
    <ligand>
        <name>S-adenosyl-L-methionine</name>
        <dbReference type="ChEBI" id="CHEBI:59789"/>
    </ligand>
</feature>
<dbReference type="FunFam" id="1.10.8.480:FF:000002">
    <property type="entry name" value="rRNA adenine N(6)-methyltransferase"/>
    <property type="match status" value="1"/>
</dbReference>
<proteinExistence type="inferred from homology"/>
<evidence type="ECO:0000256" key="5">
    <source>
        <dbReference type="ARBA" id="ARBA00022884"/>
    </source>
</evidence>
<evidence type="ECO:0000256" key="4">
    <source>
        <dbReference type="ARBA" id="ARBA00022691"/>
    </source>
</evidence>
<keyword evidence="1 11" id="KW-0698">rRNA processing</keyword>
<dbReference type="PROSITE" id="PS01131">
    <property type="entry name" value="RRNA_A_DIMETH"/>
    <property type="match status" value="1"/>
</dbReference>
<dbReference type="Gene3D" id="1.10.8.480">
    <property type="match status" value="1"/>
</dbReference>
<dbReference type="InterPro" id="IPR001737">
    <property type="entry name" value="KsgA/Erm"/>
</dbReference>
<feature type="domain" description="Ribosomal RNA adenine methylase transferase N-terminal" evidence="13">
    <location>
        <begin position="39"/>
        <end position="208"/>
    </location>
</feature>
<feature type="binding site" evidence="10">
    <location>
        <position position="123"/>
    </location>
    <ligand>
        <name>S-adenosyl-L-methionine</name>
        <dbReference type="ChEBI" id="CHEBI:59789"/>
    </ligand>
</feature>
<dbReference type="SMART" id="SM00650">
    <property type="entry name" value="rADc"/>
    <property type="match status" value="1"/>
</dbReference>
<comment type="subunit">
    <text evidence="6">Part of the small subunit (SSU) processome, composed of more than 70 proteins and the RNA chaperone small nucleolar RNA (snoRNA) U3.</text>
</comment>
<evidence type="ECO:0000313" key="14">
    <source>
        <dbReference type="Proteomes" id="UP000515163"/>
    </source>
</evidence>
<dbReference type="Proteomes" id="UP000515163">
    <property type="component" value="Unplaced"/>
</dbReference>
<dbReference type="PROSITE" id="PS51689">
    <property type="entry name" value="SAM_RNA_A_N6_MT"/>
    <property type="match status" value="1"/>
</dbReference>
<evidence type="ECO:0000313" key="15">
    <source>
        <dbReference type="RefSeq" id="XP_031566669.1"/>
    </source>
</evidence>